<dbReference type="Pfam" id="PF06772">
    <property type="entry name" value="LtrA"/>
    <property type="match status" value="1"/>
</dbReference>
<reference evidence="4 5" key="1">
    <citation type="submission" date="2023-09" db="EMBL/GenBank/DDBJ databases">
        <title>Pangenome analysis of Batrachochytrium dendrobatidis and related Chytrids.</title>
        <authorList>
            <person name="Yacoub M.N."/>
            <person name="Stajich J.E."/>
            <person name="James T.Y."/>
        </authorList>
    </citation>
    <scope>NUCLEOTIDE SEQUENCE [LARGE SCALE GENOMIC DNA]</scope>
    <source>
        <strain evidence="4 5">JEL0888</strain>
    </source>
</reference>
<feature type="transmembrane region" description="Helical" evidence="3">
    <location>
        <begin position="452"/>
        <end position="469"/>
    </location>
</feature>
<feature type="coiled-coil region" evidence="1">
    <location>
        <begin position="113"/>
        <end position="140"/>
    </location>
</feature>
<feature type="compositionally biased region" description="Basic and acidic residues" evidence="2">
    <location>
        <begin position="619"/>
        <end position="633"/>
    </location>
</feature>
<organism evidence="4 5">
    <name type="scientific">Polyrhizophydium stewartii</name>
    <dbReference type="NCBI Taxonomy" id="2732419"/>
    <lineage>
        <taxon>Eukaryota</taxon>
        <taxon>Fungi</taxon>
        <taxon>Fungi incertae sedis</taxon>
        <taxon>Chytridiomycota</taxon>
        <taxon>Chytridiomycota incertae sedis</taxon>
        <taxon>Chytridiomycetes</taxon>
        <taxon>Rhizophydiales</taxon>
        <taxon>Rhizophydiales incertae sedis</taxon>
        <taxon>Polyrhizophydium</taxon>
    </lineage>
</organism>
<feature type="region of interest" description="Disordered" evidence="2">
    <location>
        <begin position="148"/>
        <end position="196"/>
    </location>
</feature>
<protein>
    <recommendedName>
        <fullName evidence="6">Bacterial low temperature requirement A protein-domain-containing protein</fullName>
    </recommendedName>
</protein>
<feature type="transmembrane region" description="Helical" evidence="3">
    <location>
        <begin position="518"/>
        <end position="542"/>
    </location>
</feature>
<evidence type="ECO:0000313" key="5">
    <source>
        <dbReference type="Proteomes" id="UP001527925"/>
    </source>
</evidence>
<evidence type="ECO:0000256" key="2">
    <source>
        <dbReference type="SAM" id="MobiDB-lite"/>
    </source>
</evidence>
<evidence type="ECO:0000256" key="1">
    <source>
        <dbReference type="SAM" id="Coils"/>
    </source>
</evidence>
<comment type="caution">
    <text evidence="4">The sequence shown here is derived from an EMBL/GenBank/DDBJ whole genome shotgun (WGS) entry which is preliminary data.</text>
</comment>
<feature type="transmembrane region" description="Helical" evidence="3">
    <location>
        <begin position="475"/>
        <end position="497"/>
    </location>
</feature>
<dbReference type="EMBL" id="JADGIZ020000011">
    <property type="protein sequence ID" value="KAL2917381.1"/>
    <property type="molecule type" value="Genomic_DNA"/>
</dbReference>
<evidence type="ECO:0000313" key="4">
    <source>
        <dbReference type="EMBL" id="KAL2917381.1"/>
    </source>
</evidence>
<gene>
    <name evidence="4" type="ORF">HK105_203045</name>
</gene>
<accession>A0ABR4ND03</accession>
<feature type="compositionally biased region" description="Polar residues" evidence="2">
    <location>
        <begin position="180"/>
        <end position="195"/>
    </location>
</feature>
<name>A0ABR4ND03_9FUNG</name>
<keyword evidence="5" id="KW-1185">Reference proteome</keyword>
<keyword evidence="1" id="KW-0175">Coiled coil</keyword>
<feature type="transmembrane region" description="Helical" evidence="3">
    <location>
        <begin position="598"/>
        <end position="616"/>
    </location>
</feature>
<dbReference type="PANTHER" id="PTHR36840">
    <property type="entry name" value="BLL5714 PROTEIN"/>
    <property type="match status" value="1"/>
</dbReference>
<sequence length="703" mass="78602">MSQTPPQQGPDVQVLVAGPDFSKEYAELAQECAAVNAADGPRDRCTMRNRFRLHGTMVNVISEGRAWQSSNGRVRVVLLGTPEHLQTVTDRIIELQSEIATASLIEPSTPAAAEHKSRLLERLRRENEQRTNELIFLRTNIKRANEADAGAFDNGAAPSETNDEDSETVSQTDRGKADLSPSNTADSTEFSSSSAKLEEEGEAIHVTAETFGKMLKIRKFEIKHKERLFRRPKVRQFFFEGVLYRSGEELKTTWAELFMDLIYVSVIAKTGHQVAPPPTWAGVNKFALLIFPVLQHWYNVMFYNNHFFHEDLYHKILMFISMGGIVLMGNSAASAFDPDPAINTSAIFIYAYVISRVVLMISRVVIMFYFEKRFKHSSELQTFLALFSLFPFIAILALPVNGTKERENLRYGLWWLGNIIEFLLIGLIVAASRLLQPKYFIAVNIEHLTERNGLLFVITLGEIVNAFLYDSRSSTISMASLLTLLALLMAVCLNGLYFRSEGSEHFRHALRRHWTTGASWNALHFPLYVATITLGAATMALITINVNANKLLDAASHLSLAAAADPAKTTPEPAAASPEPPSLTQVEASAISFEFRSIFATAYAVIFFCLGIMGMMHEHEPPENESSKTDEKGRRKHKVPMPNISLKARIAIKFITGDIMLVCGLSISSWPPEAWLGFAASLSVLALVIEEWGRLHMKRRKTE</sequence>
<evidence type="ECO:0000256" key="3">
    <source>
        <dbReference type="SAM" id="Phobius"/>
    </source>
</evidence>
<keyword evidence="3" id="KW-0812">Transmembrane</keyword>
<feature type="transmembrane region" description="Helical" evidence="3">
    <location>
        <begin position="348"/>
        <end position="370"/>
    </location>
</feature>
<feature type="transmembrane region" description="Helical" evidence="3">
    <location>
        <begin position="382"/>
        <end position="400"/>
    </location>
</feature>
<dbReference type="PANTHER" id="PTHR36840:SF1">
    <property type="entry name" value="BLL5714 PROTEIN"/>
    <property type="match status" value="1"/>
</dbReference>
<proteinExistence type="predicted"/>
<keyword evidence="3" id="KW-0472">Membrane</keyword>
<dbReference type="InterPro" id="IPR010640">
    <property type="entry name" value="Low_temperature_requirement_A"/>
</dbReference>
<feature type="region of interest" description="Disordered" evidence="2">
    <location>
        <begin position="619"/>
        <end position="638"/>
    </location>
</feature>
<feature type="transmembrane region" description="Helical" evidence="3">
    <location>
        <begin position="412"/>
        <end position="431"/>
    </location>
</feature>
<feature type="transmembrane region" description="Helical" evidence="3">
    <location>
        <begin position="674"/>
        <end position="693"/>
    </location>
</feature>
<keyword evidence="3" id="KW-1133">Transmembrane helix</keyword>
<evidence type="ECO:0008006" key="6">
    <source>
        <dbReference type="Google" id="ProtNLM"/>
    </source>
</evidence>
<feature type="transmembrane region" description="Helical" evidence="3">
    <location>
        <begin position="316"/>
        <end position="336"/>
    </location>
</feature>
<dbReference type="Proteomes" id="UP001527925">
    <property type="component" value="Unassembled WGS sequence"/>
</dbReference>